<evidence type="ECO:0000256" key="1">
    <source>
        <dbReference type="SAM" id="Coils"/>
    </source>
</evidence>
<keyword evidence="5" id="KW-0813">Transport</keyword>
<feature type="coiled-coil region" evidence="1">
    <location>
        <begin position="124"/>
        <end position="151"/>
    </location>
</feature>
<keyword evidence="1" id="KW-0175">Coiled coil</keyword>
<keyword evidence="5" id="KW-0407">Ion channel</keyword>
<dbReference type="GO" id="GO:0034220">
    <property type="term" value="P:monoatomic ion transmembrane transport"/>
    <property type="evidence" value="ECO:0007669"/>
    <property type="project" value="UniProtKB-KW"/>
</dbReference>
<dbReference type="InterPro" id="IPR037660">
    <property type="entry name" value="CCDC51"/>
</dbReference>
<protein>
    <submittedName>
        <fullName evidence="5">Mitochondrial potassium channel</fullName>
    </submittedName>
</protein>
<evidence type="ECO:0000256" key="3">
    <source>
        <dbReference type="SAM" id="Phobius"/>
    </source>
</evidence>
<reference evidence="5" key="1">
    <citation type="submission" date="2025-08" db="UniProtKB">
        <authorList>
            <consortium name="RefSeq"/>
        </authorList>
    </citation>
    <scope>IDENTIFICATION</scope>
</reference>
<name>A0ABM0KBB8_APLCA</name>
<evidence type="ECO:0000313" key="5">
    <source>
        <dbReference type="RefSeq" id="XP_005113490.1"/>
    </source>
</evidence>
<proteinExistence type="predicted"/>
<feature type="region of interest" description="Disordered" evidence="2">
    <location>
        <begin position="60"/>
        <end position="99"/>
    </location>
</feature>
<keyword evidence="5" id="KW-0406">Ion transport</keyword>
<feature type="transmembrane region" description="Helical" evidence="3">
    <location>
        <begin position="231"/>
        <end position="250"/>
    </location>
</feature>
<keyword evidence="3" id="KW-1133">Transmembrane helix</keyword>
<dbReference type="GeneID" id="101856078"/>
<keyword evidence="3" id="KW-0472">Membrane</keyword>
<evidence type="ECO:0000256" key="2">
    <source>
        <dbReference type="SAM" id="MobiDB-lite"/>
    </source>
</evidence>
<sequence>MAAPLRPTGVLCLLSRIHNVKVNNHLNVLNFPQHFYSHFSPLATYKSKAVCVSLTLPNGSSRREKNVLSKQKSTDSSTSRTHFPEKVGPTKEGTLTPSMNGDLNNGRLGHFMQMYEDFVGLTEVKHAQDKVVKAEQQFLQVQEDRRTMQQELTTVQAEVRTLGAELEKTNRTDSKYIDLVKKEHEILLVEKDMTNRIKALDKAERDFFSLLSAAVRESHEKERARAEKTKYWSIIGSVIGAIIGIVGSTVNNHRRMTQMRAILTESGESTAEYKAMTDKLLQTISQNSTSESFHFIQNTESGDVNTQKQKFEPDSFVVSSQLMEKQREEILHSIDKQSAVVISQLDEIHRLVGVQRAQQGETNVVYVGPEIQTMLESTRESLGERMKQNTLASTAAISGVLSIGILALVYVIRGSS</sequence>
<feature type="transmembrane region" description="Helical" evidence="3">
    <location>
        <begin position="391"/>
        <end position="412"/>
    </location>
</feature>
<dbReference type="PANTHER" id="PTHR28624">
    <property type="entry name" value="COILED-COIL DOMAIN-CONTAINING PROTEIN 51"/>
    <property type="match status" value="1"/>
</dbReference>
<keyword evidence="4" id="KW-1185">Reference proteome</keyword>
<gene>
    <name evidence="5" type="primary">LOC101856078</name>
</gene>
<organism evidence="4 5">
    <name type="scientific">Aplysia californica</name>
    <name type="common">California sea hare</name>
    <dbReference type="NCBI Taxonomy" id="6500"/>
    <lineage>
        <taxon>Eukaryota</taxon>
        <taxon>Metazoa</taxon>
        <taxon>Spiralia</taxon>
        <taxon>Lophotrochozoa</taxon>
        <taxon>Mollusca</taxon>
        <taxon>Gastropoda</taxon>
        <taxon>Heterobranchia</taxon>
        <taxon>Euthyneura</taxon>
        <taxon>Tectipleura</taxon>
        <taxon>Aplysiida</taxon>
        <taxon>Aplysioidea</taxon>
        <taxon>Aplysiidae</taxon>
        <taxon>Aplysia</taxon>
    </lineage>
</organism>
<dbReference type="PANTHER" id="PTHR28624:SF1">
    <property type="entry name" value="MITOCHONDRIAL POTASSIUM CHANNEL"/>
    <property type="match status" value="1"/>
</dbReference>
<evidence type="ECO:0000313" key="4">
    <source>
        <dbReference type="Proteomes" id="UP000694888"/>
    </source>
</evidence>
<feature type="compositionally biased region" description="Polar residues" evidence="2">
    <location>
        <begin position="68"/>
        <end position="81"/>
    </location>
</feature>
<dbReference type="Proteomes" id="UP000694888">
    <property type="component" value="Unplaced"/>
</dbReference>
<dbReference type="RefSeq" id="XP_005113490.1">
    <property type="nucleotide sequence ID" value="XM_005113433.3"/>
</dbReference>
<keyword evidence="3" id="KW-0812">Transmembrane</keyword>
<accession>A0ABM0KBB8</accession>